<dbReference type="Pfam" id="PF00651">
    <property type="entry name" value="BTB"/>
    <property type="match status" value="1"/>
</dbReference>
<evidence type="ECO:0000313" key="3">
    <source>
        <dbReference type="Proteomes" id="UP000694565"/>
    </source>
</evidence>
<dbReference type="GO" id="GO:0000981">
    <property type="term" value="F:DNA-binding transcription factor activity, RNA polymerase II-specific"/>
    <property type="evidence" value="ECO:0007669"/>
    <property type="project" value="TreeGrafter"/>
</dbReference>
<evidence type="ECO:0000259" key="1">
    <source>
        <dbReference type="PROSITE" id="PS50097"/>
    </source>
</evidence>
<reference evidence="2" key="1">
    <citation type="submission" date="2025-08" db="UniProtKB">
        <authorList>
            <consortium name="Ensembl"/>
        </authorList>
    </citation>
    <scope>IDENTIFICATION</scope>
</reference>
<dbReference type="InterPro" id="IPR011333">
    <property type="entry name" value="SKP1/BTB/POZ_sf"/>
</dbReference>
<dbReference type="InterPro" id="IPR000210">
    <property type="entry name" value="BTB/POZ_dom"/>
</dbReference>
<dbReference type="Ensembl" id="ENSCLMT00005033529.1">
    <property type="protein sequence ID" value="ENSCLMP00005032159.1"/>
    <property type="gene ID" value="ENSCLMG00005015493.1"/>
</dbReference>
<feature type="domain" description="BTB" evidence="1">
    <location>
        <begin position="36"/>
        <end position="102"/>
    </location>
</feature>
<keyword evidence="3" id="KW-1185">Reference proteome</keyword>
<accession>A0A8C3G3P4</accession>
<name>A0A8C3G3P4_CYCLU</name>
<dbReference type="Proteomes" id="UP000694565">
    <property type="component" value="Unplaced"/>
</dbReference>
<evidence type="ECO:0000313" key="2">
    <source>
        <dbReference type="Ensembl" id="ENSCLMP00005032159.1"/>
    </source>
</evidence>
<reference evidence="2" key="2">
    <citation type="submission" date="2025-09" db="UniProtKB">
        <authorList>
            <consortium name="Ensembl"/>
        </authorList>
    </citation>
    <scope>IDENTIFICATION</scope>
</reference>
<proteinExistence type="predicted"/>
<dbReference type="AlphaFoldDB" id="A0A8C3G3P4"/>
<dbReference type="Gene3D" id="3.30.710.10">
    <property type="entry name" value="Potassium Channel Kv1.1, Chain A"/>
    <property type="match status" value="1"/>
</dbReference>
<sequence length="179" mass="20210">MSFQAPRMSVFTFQSAVHSAHVLQCLDDQRRQDVLCDVTVVVENRSFRAHCSVLASCSEYFHSRVANVTRQNPIITLPDEVTIGGFEPLLQFAYTSKLPFTKENIHAIHSSAEFLGFHDLESTCFDFLIPKFSEGKRTSQEIRRDQHGSLCCTANWQFMSTTDPNVHLGNSLLKHSKSG</sequence>
<organism evidence="2 3">
    <name type="scientific">Cyclopterus lumpus</name>
    <name type="common">Lumpsucker</name>
    <dbReference type="NCBI Taxonomy" id="8103"/>
    <lineage>
        <taxon>Eukaryota</taxon>
        <taxon>Metazoa</taxon>
        <taxon>Chordata</taxon>
        <taxon>Craniata</taxon>
        <taxon>Vertebrata</taxon>
        <taxon>Euteleostomi</taxon>
        <taxon>Actinopterygii</taxon>
        <taxon>Neopterygii</taxon>
        <taxon>Teleostei</taxon>
        <taxon>Neoteleostei</taxon>
        <taxon>Acanthomorphata</taxon>
        <taxon>Eupercaria</taxon>
        <taxon>Perciformes</taxon>
        <taxon>Cottioidei</taxon>
        <taxon>Cottales</taxon>
        <taxon>Cyclopteridae</taxon>
        <taxon>Cyclopterus</taxon>
    </lineage>
</organism>
<dbReference type="InterPro" id="IPR050457">
    <property type="entry name" value="ZnFinger_BTB_dom_contain"/>
</dbReference>
<dbReference type="PANTHER" id="PTHR46105">
    <property type="entry name" value="AGAP004733-PA"/>
    <property type="match status" value="1"/>
</dbReference>
<dbReference type="SMART" id="SM00225">
    <property type="entry name" value="BTB"/>
    <property type="match status" value="1"/>
</dbReference>
<dbReference type="PANTHER" id="PTHR46105:SF23">
    <property type="entry name" value="TRANSCRIPTION REGULATOR PROTEIN BACH1"/>
    <property type="match status" value="1"/>
</dbReference>
<protein>
    <recommendedName>
        <fullName evidence="1">BTB domain-containing protein</fullName>
    </recommendedName>
</protein>
<dbReference type="GO" id="GO:0000978">
    <property type="term" value="F:RNA polymerase II cis-regulatory region sequence-specific DNA binding"/>
    <property type="evidence" value="ECO:0007669"/>
    <property type="project" value="TreeGrafter"/>
</dbReference>
<dbReference type="SUPFAM" id="SSF54695">
    <property type="entry name" value="POZ domain"/>
    <property type="match status" value="1"/>
</dbReference>
<dbReference type="PROSITE" id="PS50097">
    <property type="entry name" value="BTB"/>
    <property type="match status" value="1"/>
</dbReference>
<dbReference type="GeneTree" id="ENSGT00940000158923"/>